<accession>A0A250KLZ4</accession>
<dbReference type="InterPro" id="IPR021730">
    <property type="entry name" value="YdbH"/>
</dbReference>
<gene>
    <name evidence="1" type="ORF">sS8_0617</name>
</gene>
<dbReference type="Proteomes" id="UP000266313">
    <property type="component" value="Chromosome"/>
</dbReference>
<evidence type="ECO:0000313" key="2">
    <source>
        <dbReference type="Proteomes" id="UP000266313"/>
    </source>
</evidence>
<proteinExistence type="predicted"/>
<organism evidence="1 2">
    <name type="scientific">Methylocaldum marinum</name>
    <dbReference type="NCBI Taxonomy" id="1432792"/>
    <lineage>
        <taxon>Bacteria</taxon>
        <taxon>Pseudomonadati</taxon>
        <taxon>Pseudomonadota</taxon>
        <taxon>Gammaproteobacteria</taxon>
        <taxon>Methylococcales</taxon>
        <taxon>Methylococcaceae</taxon>
        <taxon>Methylocaldum</taxon>
    </lineage>
</organism>
<reference evidence="1 2" key="1">
    <citation type="submission" date="2016-12" db="EMBL/GenBank/DDBJ databases">
        <title>Genome sequencing of Methylocaldum marinum.</title>
        <authorList>
            <person name="Takeuchi M."/>
            <person name="Kamagata Y."/>
            <person name="Hiraoka S."/>
            <person name="Oshima K."/>
            <person name="Hattori M."/>
            <person name="Iwasaki W."/>
        </authorList>
    </citation>
    <scope>NUCLEOTIDE SEQUENCE [LARGE SCALE GENOMIC DNA]</scope>
    <source>
        <strain evidence="1 2">S8</strain>
    </source>
</reference>
<evidence type="ECO:0000313" key="1">
    <source>
        <dbReference type="EMBL" id="BBA32582.1"/>
    </source>
</evidence>
<dbReference type="Pfam" id="PF11739">
    <property type="entry name" value="YdbH-like"/>
    <property type="match status" value="2"/>
</dbReference>
<name>A0A250KLZ4_9GAMM</name>
<protein>
    <submittedName>
        <fullName evidence="1">Uncharacterized protein</fullName>
    </submittedName>
</protein>
<dbReference type="KEGG" id="mmai:sS8_0617"/>
<dbReference type="EMBL" id="AP017928">
    <property type="protein sequence ID" value="BBA32582.1"/>
    <property type="molecule type" value="Genomic_DNA"/>
</dbReference>
<keyword evidence="2" id="KW-1185">Reference proteome</keyword>
<sequence>MLLTGILALITIYAALPAVIEELLRFRFALAGFTLIEVASGRPSWNALHLDSLQLSKRYGSRILTLRAAGLTLRYRPLDLLSGRLIGIRIQQAEIESSPAGEDIPSRGEAAESIGPIAFVPGRWLSELPVDELALESLDLDIRSPAGARHTGHGAARLRNGRGTLSGEIRTENEHAFAVSAQAAASGELELTVRASDTPKPPILHIAVRTVQTETDHLSVAGSVQATFEGIADLLRPWLAPARELPHLSGSLESRWQGAVPLADRTWEGVKISSDHHLRVSAEPSGDEIRRIRADIEARVSIEGKNIRWHLGNRSDLSAFLSSRLKPPSEPAARMTFPKGLTGMIELSTEGPELRVAPGSPIHLAPVDWSGISSSEIELELADSATLFYQPEPARWGFEPFTLSVKPASISWPDGAVEIETGALRITGLGGVGANWNSQGELHVGGIKPRLPGRTLPSGEIRAKFRGDPKQLDIESVITLAQGEVLLNGRARHQFALGQGSAWLELTPIVLGEPGSTLSRLLQPWPYPFDIHAGRIHAFGGASWTRAPGQAPRLESRITLDAEGLAGHLKSIHFEQLDAHLGFTQQGGTRTLAPARLSLERLNLGVPITQVNASLAANQSEGAAPILEVRYFEAGLLGGTVHSDFFRWDTSSPSAPVKLSIRDLSLAQIIALERQQGIEGTGVLDGQLPLEFTRTHVALHGGELQARAPGGWIRYRPTEEVAAMAKDNLSLQFLNQALSNLQFKTLKVKADSNPKGDLTFRVELRGHNPDWQAGRPIHLNLNLQENIPTLLRSLSIADDLTDRMNQQIQEHYRKKQ</sequence>
<dbReference type="AlphaFoldDB" id="A0A250KLZ4"/>